<evidence type="ECO:0000313" key="2">
    <source>
        <dbReference type="EMBL" id="NVE95792.1"/>
    </source>
</evidence>
<name>A0A850HIW2_9SPHN</name>
<keyword evidence="1" id="KW-0812">Transmembrane</keyword>
<evidence type="ECO:0000313" key="3">
    <source>
        <dbReference type="Proteomes" id="UP000546031"/>
    </source>
</evidence>
<keyword evidence="1" id="KW-1133">Transmembrane helix</keyword>
<accession>A0A850HIW2</accession>
<sequence>MVTVLRALLLLGGIFYIGLGAGFLLDPASNGPDFGVIPDGAKGLSSIRGDFTAFFWVSGGCLIIGAWKRYGDMLLVTAALMGTVLLGRTVSLAVDGSYDGWWTPMLAEAITVILALIGSRVLPHHIMGDSEGLPG</sequence>
<dbReference type="RefSeq" id="WP_176273984.1">
    <property type="nucleotide sequence ID" value="NZ_JABWTA010000001.1"/>
</dbReference>
<dbReference type="Pfam" id="PF14248">
    <property type="entry name" value="DUF4345"/>
    <property type="match status" value="1"/>
</dbReference>
<proteinExistence type="predicted"/>
<dbReference type="EMBL" id="JABWTA010000001">
    <property type="protein sequence ID" value="NVE95792.1"/>
    <property type="molecule type" value="Genomic_DNA"/>
</dbReference>
<dbReference type="AlphaFoldDB" id="A0A850HIW2"/>
<feature type="transmembrane region" description="Helical" evidence="1">
    <location>
        <begin position="100"/>
        <end position="117"/>
    </location>
</feature>
<feature type="transmembrane region" description="Helical" evidence="1">
    <location>
        <begin position="45"/>
        <end position="67"/>
    </location>
</feature>
<dbReference type="Proteomes" id="UP000546031">
    <property type="component" value="Unassembled WGS sequence"/>
</dbReference>
<reference evidence="2 3" key="1">
    <citation type="submission" date="2020-06" db="EMBL/GenBank/DDBJ databases">
        <title>Altererythrobacter lutimaris sp. nov., a marine bacterium isolated from a tidal flat.</title>
        <authorList>
            <person name="Kim D."/>
            <person name="Yoo Y."/>
            <person name="Kim J.-J."/>
        </authorList>
    </citation>
    <scope>NUCLEOTIDE SEQUENCE [LARGE SCALE GENOMIC DNA]</scope>
    <source>
        <strain evidence="2 3">JGD-16</strain>
    </source>
</reference>
<evidence type="ECO:0000256" key="1">
    <source>
        <dbReference type="SAM" id="Phobius"/>
    </source>
</evidence>
<keyword evidence="1" id="KW-0472">Membrane</keyword>
<gene>
    <name evidence="2" type="ORF">HUO12_12865</name>
</gene>
<protein>
    <submittedName>
        <fullName evidence="2">DUF4345 family protein</fullName>
    </submittedName>
</protein>
<dbReference type="InterPro" id="IPR025597">
    <property type="entry name" value="DUF4345"/>
</dbReference>
<keyword evidence="3" id="KW-1185">Reference proteome</keyword>
<feature type="transmembrane region" description="Helical" evidence="1">
    <location>
        <begin position="7"/>
        <end position="25"/>
    </location>
</feature>
<organism evidence="2 3">
    <name type="scientific">Altererythrobacter lutimaris</name>
    <dbReference type="NCBI Taxonomy" id="2743979"/>
    <lineage>
        <taxon>Bacteria</taxon>
        <taxon>Pseudomonadati</taxon>
        <taxon>Pseudomonadota</taxon>
        <taxon>Alphaproteobacteria</taxon>
        <taxon>Sphingomonadales</taxon>
        <taxon>Erythrobacteraceae</taxon>
        <taxon>Altererythrobacter</taxon>
    </lineage>
</organism>
<comment type="caution">
    <text evidence="2">The sequence shown here is derived from an EMBL/GenBank/DDBJ whole genome shotgun (WGS) entry which is preliminary data.</text>
</comment>
<feature type="transmembrane region" description="Helical" evidence="1">
    <location>
        <begin position="74"/>
        <end position="94"/>
    </location>
</feature>